<dbReference type="AlphaFoldDB" id="A0A1M5LL32"/>
<dbReference type="Pfam" id="PF22917">
    <property type="entry name" value="PRISE"/>
    <property type="match status" value="1"/>
</dbReference>
<evidence type="ECO:0000313" key="2">
    <source>
        <dbReference type="EMBL" id="SHG65761.1"/>
    </source>
</evidence>
<dbReference type="EMBL" id="LT670817">
    <property type="protein sequence ID" value="SHG65761.1"/>
    <property type="molecule type" value="Genomic_DNA"/>
</dbReference>
<dbReference type="InterPro" id="IPR055222">
    <property type="entry name" value="PRISE-like_Rossmann-fold"/>
</dbReference>
<evidence type="ECO:0000313" key="3">
    <source>
        <dbReference type="Proteomes" id="UP000189796"/>
    </source>
</evidence>
<dbReference type="Proteomes" id="UP000189796">
    <property type="component" value="Chromosome I"/>
</dbReference>
<dbReference type="OrthoDB" id="4392084at2"/>
<organism evidence="2 3">
    <name type="scientific">Bradyrhizobium erythrophlei</name>
    <dbReference type="NCBI Taxonomy" id="1437360"/>
    <lineage>
        <taxon>Bacteria</taxon>
        <taxon>Pseudomonadati</taxon>
        <taxon>Pseudomonadota</taxon>
        <taxon>Alphaproteobacteria</taxon>
        <taxon>Hyphomicrobiales</taxon>
        <taxon>Nitrobacteraceae</taxon>
        <taxon>Bradyrhizobium</taxon>
    </lineage>
</organism>
<protein>
    <submittedName>
        <fullName evidence="2">Nucleoside-diphosphate-sugar epimerase</fullName>
    </submittedName>
</protein>
<name>A0A1M5LL32_9BRAD</name>
<dbReference type="PANTHER" id="PTHR32487">
    <property type="entry name" value="3-OXO-DELTA(4,5)-STEROID 5-BETA-REDUCTASE"/>
    <property type="match status" value="1"/>
</dbReference>
<dbReference type="Gene3D" id="3.40.50.720">
    <property type="entry name" value="NAD(P)-binding Rossmann-like Domain"/>
    <property type="match status" value="1"/>
</dbReference>
<sequence length="351" mass="38771">MPEHVALVIGPTGATGGPIAAALARRGWRVYGMSRTAPSGEVSFTHIAADLTDPTSCRRALATIEPVTHAFFAARAPFREGGVEDVEGNVAMLAATLDALASRSDVLEHVHLLEGIKWYGMHLGPYPTPSREDDPRHLPPNFYYDQQDLLSERAARAGWSWSASRPSFICDFAPNRSRNLITVLGAYAAICRELQVPLDFPGTAAGYSVLSELSDATCLAEAIIFISTHDSGKNAAFNVTNGDSFRWCQVWPLLAQWFEIPCGVPRGMKLAKWMADKGPVWDRIVARHELEPRSLGSLASWEFADFVFEKEWDLLTDTGKLRRAGFNACVDTIAMIHDQLDQYRDARLLPR</sequence>
<accession>A0A1M5LL32</accession>
<dbReference type="InterPro" id="IPR036291">
    <property type="entry name" value="NAD(P)-bd_dom_sf"/>
</dbReference>
<feature type="domain" description="PRISE-like Rossmann-fold" evidence="1">
    <location>
        <begin position="57"/>
        <end position="350"/>
    </location>
</feature>
<proteinExistence type="predicted"/>
<dbReference type="RefSeq" id="WP_079601298.1">
    <property type="nucleotide sequence ID" value="NZ_LT670817.1"/>
</dbReference>
<gene>
    <name evidence="2" type="ORF">SAMN05443248_2276</name>
</gene>
<evidence type="ECO:0000259" key="1">
    <source>
        <dbReference type="Pfam" id="PF22917"/>
    </source>
</evidence>
<dbReference type="SUPFAM" id="SSF51735">
    <property type="entry name" value="NAD(P)-binding Rossmann-fold domains"/>
    <property type="match status" value="1"/>
</dbReference>
<dbReference type="CDD" id="cd08948">
    <property type="entry name" value="5beta-POR_like_SDR_a"/>
    <property type="match status" value="1"/>
</dbReference>
<dbReference type="PANTHER" id="PTHR32487:SF0">
    <property type="entry name" value="3-OXO-DELTA(4,5)-STEROID 5-BETA-REDUCTASE"/>
    <property type="match status" value="1"/>
</dbReference>
<reference evidence="2 3" key="1">
    <citation type="submission" date="2016-11" db="EMBL/GenBank/DDBJ databases">
        <authorList>
            <person name="Jaros S."/>
            <person name="Januszkiewicz K."/>
            <person name="Wedrychowicz H."/>
        </authorList>
    </citation>
    <scope>NUCLEOTIDE SEQUENCE [LARGE SCALE GENOMIC DNA]</scope>
    <source>
        <strain evidence="2 3">GAS138</strain>
    </source>
</reference>